<comment type="subcellular location">
    <subcellularLocation>
        <location evidence="1 7 8">Cytoplasm</location>
    </subcellularLocation>
</comment>
<protein>
    <recommendedName>
        <fullName evidence="7 8">UDP-N-acetylmuramoylalanine--D-glutamate ligase</fullName>
        <ecNumber evidence="7 8">6.3.2.9</ecNumber>
    </recommendedName>
    <alternativeName>
        <fullName evidence="7">D-glutamic acid-adding enzyme</fullName>
    </alternativeName>
    <alternativeName>
        <fullName evidence="7">UDP-N-acetylmuramoyl-L-alanyl-D-glutamate synthetase</fullName>
    </alternativeName>
</protein>
<dbReference type="GO" id="GO:0008764">
    <property type="term" value="F:UDP-N-acetylmuramoylalanine-D-glutamate ligase activity"/>
    <property type="evidence" value="ECO:0007669"/>
    <property type="project" value="UniProtKB-UniRule"/>
</dbReference>
<comment type="pathway">
    <text evidence="2 7 8">Cell wall biogenesis; peptidoglycan biosynthesis.</text>
</comment>
<dbReference type="Pfam" id="PF02875">
    <property type="entry name" value="Mur_ligase_C"/>
    <property type="match status" value="1"/>
</dbReference>
<dbReference type="Gene3D" id="3.90.190.20">
    <property type="entry name" value="Mur ligase, C-terminal domain"/>
    <property type="match status" value="1"/>
</dbReference>
<dbReference type="Pfam" id="PF21799">
    <property type="entry name" value="MurD-like_N"/>
    <property type="match status" value="1"/>
</dbReference>
<evidence type="ECO:0000256" key="4">
    <source>
        <dbReference type="ARBA" id="ARBA00022598"/>
    </source>
</evidence>
<gene>
    <name evidence="7 11" type="primary">murD</name>
    <name evidence="12" type="ORF">CC99x_004395</name>
    <name evidence="11" type="ORF">CC99x_01588</name>
</gene>
<feature type="binding site" evidence="7">
    <location>
        <begin position="114"/>
        <end position="120"/>
    </location>
    <ligand>
        <name>ATP</name>
        <dbReference type="ChEBI" id="CHEBI:30616"/>
    </ligand>
</feature>
<dbReference type="SUPFAM" id="SSF53244">
    <property type="entry name" value="MurD-like peptide ligases, peptide-binding domain"/>
    <property type="match status" value="1"/>
</dbReference>
<keyword evidence="7 8" id="KW-0961">Cell wall biogenesis/degradation</keyword>
<keyword evidence="13" id="KW-1185">Reference proteome</keyword>
<dbReference type="InterPro" id="IPR036565">
    <property type="entry name" value="Mur-like_cat_sf"/>
</dbReference>
<comment type="function">
    <text evidence="7 8">Cell wall formation. Catalyzes the addition of glutamate to the nucleotide precursor UDP-N-acetylmuramoyl-L-alanine (UMA).</text>
</comment>
<dbReference type="SUPFAM" id="SSF51984">
    <property type="entry name" value="MurCD N-terminal domain"/>
    <property type="match status" value="1"/>
</dbReference>
<sequence length="460" mass="50152">MNQHNKSYIVIGLGQTGYSCVKFLRSKNNAVCVVDTRELPPFKAACQENYPEVSLYCGVLPEIATLKQYDVVLSPGIAQDHPFLKPLIQNAKQISSDISLFANHCDLPIIAITGSNGKSTVTTLVGEMAKASGKKPAVIGNIGVPVLSILDNPQHDYDLAVMELSSFQLDITPYLKTKAATVLNISPDHLDRYGTLATYAASKHKIYENTECAVINSDDSLSYPPLCKHKAPTFLEFSKDSNKQVDFSLLEEAGERYLCFKTDRLLNVKEMQLMGEHNQVNALAALALGFAADLSLDAMVRTLRSFSGLEHRCQTVAVKQNIRWINDSKGTNVGASLAALLGLGSVLKSPPESHSDSKIILLLGGQGKGQAFGELIAPVKAYCRAVITMGENSDQLYNLFKAHTTVSQAMGMQDAVDLARQHAQERDIVLLSPACASLDQYQNFEHRGKCFIEAVSKLTL</sequence>
<dbReference type="InterPro" id="IPR004101">
    <property type="entry name" value="Mur_ligase_C"/>
</dbReference>
<dbReference type="InterPro" id="IPR036615">
    <property type="entry name" value="Mur_ligase_C_dom_sf"/>
</dbReference>
<keyword evidence="7 8" id="KW-0131">Cell cycle</keyword>
<dbReference type="STRING" id="437022.CC99x_01588"/>
<reference evidence="12" key="2">
    <citation type="journal article" date="2016" name="Genome Announc.">
        <title>Draft Genome Sequences of Two Novel Amoeba-Resistant Intranuclear Bacteria, 'Candidatus Berkiella cookevillensis' and 'Candidatus Berkiella aquae'.</title>
        <authorList>
            <person name="Mehari Y.T."/>
            <person name="Arivett B.A."/>
            <person name="Farone A.L."/>
            <person name="Gunderson J.H."/>
            <person name="Farone M.B."/>
        </authorList>
    </citation>
    <scope>NUCLEOTIDE SEQUENCE</scope>
    <source>
        <strain evidence="12">CC99</strain>
    </source>
</reference>
<dbReference type="InterPro" id="IPR013221">
    <property type="entry name" value="Mur_ligase_cen"/>
</dbReference>
<keyword evidence="7 8" id="KW-0573">Peptidoglycan synthesis</keyword>
<keyword evidence="7 8" id="KW-0133">Cell shape</keyword>
<dbReference type="HAMAP" id="MF_00639">
    <property type="entry name" value="MurD"/>
    <property type="match status" value="1"/>
</dbReference>
<accession>A0A0Q9YQV3</accession>
<dbReference type="UniPathway" id="UPA00219"/>
<reference evidence="11" key="1">
    <citation type="submission" date="2015-09" db="EMBL/GenBank/DDBJ databases">
        <title>Draft Genome Sequences of Two Novel Amoeba-resistant Intranuclear Bacteria, Candidatus Berkiella cookevillensis and Candidatus Berkiella aquae.</title>
        <authorList>
            <person name="Mehari Y.T."/>
            <person name="Arivett B.A."/>
            <person name="Farone A.L."/>
            <person name="Gunderson J.H."/>
            <person name="Farone M.B."/>
        </authorList>
    </citation>
    <scope>NUCLEOTIDE SEQUENCE [LARGE SCALE GENOMIC DNA]</scope>
    <source>
        <strain evidence="11">CC99</strain>
    </source>
</reference>
<evidence type="ECO:0000256" key="7">
    <source>
        <dbReference type="HAMAP-Rule" id="MF_00639"/>
    </source>
</evidence>
<keyword evidence="4 7" id="KW-0436">Ligase</keyword>
<comment type="similarity">
    <text evidence="7">Belongs to the MurCDEF family.</text>
</comment>
<dbReference type="PROSITE" id="PS51257">
    <property type="entry name" value="PROKAR_LIPOPROTEIN"/>
    <property type="match status" value="1"/>
</dbReference>
<feature type="domain" description="Mur ligase C-terminal" evidence="9">
    <location>
        <begin position="311"/>
        <end position="435"/>
    </location>
</feature>
<proteinExistence type="inferred from homology"/>
<dbReference type="GO" id="GO:0005524">
    <property type="term" value="F:ATP binding"/>
    <property type="evidence" value="ECO:0007669"/>
    <property type="project" value="UniProtKB-UniRule"/>
</dbReference>
<dbReference type="GO" id="GO:0008360">
    <property type="term" value="P:regulation of cell shape"/>
    <property type="evidence" value="ECO:0007669"/>
    <property type="project" value="UniProtKB-KW"/>
</dbReference>
<keyword evidence="6 7" id="KW-0067">ATP-binding</keyword>
<dbReference type="GO" id="GO:0071555">
    <property type="term" value="P:cell wall organization"/>
    <property type="evidence" value="ECO:0007669"/>
    <property type="project" value="UniProtKB-KW"/>
</dbReference>
<name>A0A0Q9YQV3_9GAMM</name>
<dbReference type="RefSeq" id="WP_077065433.1">
    <property type="nucleotide sequence ID" value="NZ_LKHV02000001.1"/>
</dbReference>
<evidence type="ECO:0000313" key="13">
    <source>
        <dbReference type="Proteomes" id="UP000051494"/>
    </source>
</evidence>
<evidence type="ECO:0000256" key="1">
    <source>
        <dbReference type="ARBA" id="ARBA00004496"/>
    </source>
</evidence>
<keyword evidence="3 7" id="KW-0963">Cytoplasm</keyword>
<evidence type="ECO:0000313" key="12">
    <source>
        <dbReference type="EMBL" id="MCS5708137.1"/>
    </source>
</evidence>
<dbReference type="Pfam" id="PF08245">
    <property type="entry name" value="Mur_ligase_M"/>
    <property type="match status" value="1"/>
</dbReference>
<organism evidence="11">
    <name type="scientific">Candidatus Berkiella cookevillensis</name>
    <dbReference type="NCBI Taxonomy" id="437022"/>
    <lineage>
        <taxon>Bacteria</taxon>
        <taxon>Pseudomonadati</taxon>
        <taxon>Pseudomonadota</taxon>
        <taxon>Gammaproteobacteria</taxon>
        <taxon>Candidatus Berkiellales</taxon>
        <taxon>Candidatus Berkiellaceae</taxon>
        <taxon>Candidatus Berkiella</taxon>
    </lineage>
</organism>
<evidence type="ECO:0000256" key="2">
    <source>
        <dbReference type="ARBA" id="ARBA00004752"/>
    </source>
</evidence>
<dbReference type="NCBIfam" id="TIGR01087">
    <property type="entry name" value="murD"/>
    <property type="match status" value="1"/>
</dbReference>
<comment type="caution">
    <text evidence="11">The sequence shown here is derived from an EMBL/GenBank/DDBJ whole genome shotgun (WGS) entry which is preliminary data.</text>
</comment>
<dbReference type="InterPro" id="IPR005762">
    <property type="entry name" value="MurD"/>
</dbReference>
<evidence type="ECO:0000256" key="8">
    <source>
        <dbReference type="RuleBase" id="RU003664"/>
    </source>
</evidence>
<evidence type="ECO:0000256" key="5">
    <source>
        <dbReference type="ARBA" id="ARBA00022741"/>
    </source>
</evidence>
<feature type="domain" description="Mur ligase central" evidence="10">
    <location>
        <begin position="112"/>
        <end position="288"/>
    </location>
</feature>
<keyword evidence="5 7" id="KW-0547">Nucleotide-binding</keyword>
<dbReference type="EC" id="6.3.2.9" evidence="7 8"/>
<dbReference type="OrthoDB" id="9809796at2"/>
<dbReference type="SUPFAM" id="SSF53623">
    <property type="entry name" value="MurD-like peptide ligases, catalytic domain"/>
    <property type="match status" value="1"/>
</dbReference>
<dbReference type="Gene3D" id="3.40.1190.10">
    <property type="entry name" value="Mur-like, catalytic domain"/>
    <property type="match status" value="1"/>
</dbReference>
<dbReference type="AlphaFoldDB" id="A0A0Q9YQV3"/>
<evidence type="ECO:0000256" key="6">
    <source>
        <dbReference type="ARBA" id="ARBA00022840"/>
    </source>
</evidence>
<evidence type="ECO:0000259" key="9">
    <source>
        <dbReference type="Pfam" id="PF02875"/>
    </source>
</evidence>
<dbReference type="Gene3D" id="3.40.50.720">
    <property type="entry name" value="NAD(P)-binding Rossmann-like Domain"/>
    <property type="match status" value="1"/>
</dbReference>
<dbReference type="PATRIC" id="fig|1590042.3.peg.1612"/>
<dbReference type="EMBL" id="LKHV01000007">
    <property type="protein sequence ID" value="KRG18376.1"/>
    <property type="molecule type" value="Genomic_DNA"/>
</dbReference>
<evidence type="ECO:0000259" key="10">
    <source>
        <dbReference type="Pfam" id="PF08245"/>
    </source>
</evidence>
<dbReference type="Proteomes" id="UP000051494">
    <property type="component" value="Unassembled WGS sequence"/>
</dbReference>
<reference evidence="12" key="3">
    <citation type="submission" date="2021-06" db="EMBL/GenBank/DDBJ databases">
        <title>Genomic Description and Analysis of Intracellular Bacteria, Candidatus Berkiella cookevillensis and Candidatus Berkiella aquae.</title>
        <authorList>
            <person name="Kidane D.T."/>
            <person name="Mehari Y.T."/>
            <person name="Rice F.C."/>
            <person name="Arivett B.A."/>
            <person name="Farone A.L."/>
            <person name="Berk S.G."/>
            <person name="Farone M.B."/>
        </authorList>
    </citation>
    <scope>NUCLEOTIDE SEQUENCE</scope>
    <source>
        <strain evidence="12">CC99</strain>
    </source>
</reference>
<comment type="catalytic activity">
    <reaction evidence="7 8">
        <text>UDP-N-acetyl-alpha-D-muramoyl-L-alanine + D-glutamate + ATP = UDP-N-acetyl-alpha-D-muramoyl-L-alanyl-D-glutamate + ADP + phosphate + H(+)</text>
        <dbReference type="Rhea" id="RHEA:16429"/>
        <dbReference type="ChEBI" id="CHEBI:15378"/>
        <dbReference type="ChEBI" id="CHEBI:29986"/>
        <dbReference type="ChEBI" id="CHEBI:30616"/>
        <dbReference type="ChEBI" id="CHEBI:43474"/>
        <dbReference type="ChEBI" id="CHEBI:83898"/>
        <dbReference type="ChEBI" id="CHEBI:83900"/>
        <dbReference type="ChEBI" id="CHEBI:456216"/>
        <dbReference type="EC" id="6.3.2.9"/>
    </reaction>
</comment>
<evidence type="ECO:0000313" key="11">
    <source>
        <dbReference type="EMBL" id="KRG18376.1"/>
    </source>
</evidence>
<dbReference type="GO" id="GO:0009252">
    <property type="term" value="P:peptidoglycan biosynthetic process"/>
    <property type="evidence" value="ECO:0007669"/>
    <property type="project" value="UniProtKB-UniRule"/>
</dbReference>
<evidence type="ECO:0000256" key="3">
    <source>
        <dbReference type="ARBA" id="ARBA00022490"/>
    </source>
</evidence>
<dbReference type="GO" id="GO:0051301">
    <property type="term" value="P:cell division"/>
    <property type="evidence" value="ECO:0007669"/>
    <property type="project" value="UniProtKB-KW"/>
</dbReference>
<dbReference type="PANTHER" id="PTHR43692:SF1">
    <property type="entry name" value="UDP-N-ACETYLMURAMOYLALANINE--D-GLUTAMATE LIGASE"/>
    <property type="match status" value="1"/>
</dbReference>
<dbReference type="EMBL" id="LKHV02000001">
    <property type="protein sequence ID" value="MCS5708137.1"/>
    <property type="molecule type" value="Genomic_DNA"/>
</dbReference>
<dbReference type="PANTHER" id="PTHR43692">
    <property type="entry name" value="UDP-N-ACETYLMURAMOYLALANINE--D-GLUTAMATE LIGASE"/>
    <property type="match status" value="1"/>
</dbReference>
<dbReference type="GO" id="GO:0005737">
    <property type="term" value="C:cytoplasm"/>
    <property type="evidence" value="ECO:0007669"/>
    <property type="project" value="UniProtKB-SubCell"/>
</dbReference>
<keyword evidence="7 8" id="KW-0132">Cell division</keyword>